<dbReference type="InterPro" id="IPR023346">
    <property type="entry name" value="Lysozyme-like_dom_sf"/>
</dbReference>
<dbReference type="Gene3D" id="1.10.530.10">
    <property type="match status" value="1"/>
</dbReference>
<dbReference type="SUPFAM" id="SSF53955">
    <property type="entry name" value="Lysozyme-like"/>
    <property type="match status" value="1"/>
</dbReference>
<dbReference type="InterPro" id="IPR036779">
    <property type="entry name" value="LysM_dom_sf"/>
</dbReference>
<dbReference type="Gene3D" id="3.10.350.10">
    <property type="entry name" value="LysM domain"/>
    <property type="match status" value="1"/>
</dbReference>
<feature type="compositionally biased region" description="Low complexity" evidence="3">
    <location>
        <begin position="138"/>
        <end position="176"/>
    </location>
</feature>
<evidence type="ECO:0000256" key="2">
    <source>
        <dbReference type="ARBA" id="ARBA00022801"/>
    </source>
</evidence>
<gene>
    <name evidence="5" type="ORF">FOE67_07275</name>
</gene>
<evidence type="ECO:0000256" key="3">
    <source>
        <dbReference type="SAM" id="MobiDB-lite"/>
    </source>
</evidence>
<sequence length="239" mass="24491">MLFSGKGRHRRPSKSTRLAVAAGVTGAAVAIPVIGASSASAAPVATWDRVAQCESGGNWSINTGNGYYGGLQFSQSSWAAAGGTQYASRADLASKDQQIATAERLLAMQGPGAWPHCSVVAGLTAGGPAAEVNPNGGQSQNQSAPAQSAPQQQPQQSQPQQQPQQSQPQQSAPAASDSGQKASRGGERTATGNYTVASGDTLHKIATAHGTTWQKLYEANKDVVGSNPNLIFPGQKLNV</sequence>
<name>A0A7W3T1Y0_9ACTN</name>
<dbReference type="PANTHER" id="PTHR34700:SF4">
    <property type="entry name" value="PHAGE-LIKE ELEMENT PBSX PROTEIN XKDP"/>
    <property type="match status" value="1"/>
</dbReference>
<protein>
    <submittedName>
        <fullName evidence="5">LysM peptidoglycan-binding domain-containing protein</fullName>
    </submittedName>
</protein>
<comment type="caution">
    <text evidence="5">The sequence shown here is derived from an EMBL/GenBank/DDBJ whole genome shotgun (WGS) entry which is preliminary data.</text>
</comment>
<evidence type="ECO:0000313" key="6">
    <source>
        <dbReference type="Proteomes" id="UP000530234"/>
    </source>
</evidence>
<dbReference type="InterPro" id="IPR052196">
    <property type="entry name" value="Bact_Kbp"/>
</dbReference>
<dbReference type="PROSITE" id="PS51782">
    <property type="entry name" value="LYSM"/>
    <property type="match status" value="1"/>
</dbReference>
<accession>A0A7W3T1Y0</accession>
<keyword evidence="6" id="KW-1185">Reference proteome</keyword>
<feature type="region of interest" description="Disordered" evidence="3">
    <location>
        <begin position="128"/>
        <end position="195"/>
    </location>
</feature>
<evidence type="ECO:0000259" key="4">
    <source>
        <dbReference type="PROSITE" id="PS51782"/>
    </source>
</evidence>
<dbReference type="Pfam" id="PF01476">
    <property type="entry name" value="LysM"/>
    <property type="match status" value="1"/>
</dbReference>
<dbReference type="Proteomes" id="UP000530234">
    <property type="component" value="Unassembled WGS sequence"/>
</dbReference>
<dbReference type="InterPro" id="IPR010618">
    <property type="entry name" value="RPF"/>
</dbReference>
<comment type="similarity">
    <text evidence="1">Belongs to the transglycosylase family. Rpf subfamily.</text>
</comment>
<dbReference type="Pfam" id="PF06737">
    <property type="entry name" value="Transglycosylas"/>
    <property type="match status" value="1"/>
</dbReference>
<dbReference type="SUPFAM" id="SSF54106">
    <property type="entry name" value="LysM domain"/>
    <property type="match status" value="1"/>
</dbReference>
<dbReference type="GO" id="GO:0016787">
    <property type="term" value="F:hydrolase activity"/>
    <property type="evidence" value="ECO:0007669"/>
    <property type="project" value="UniProtKB-KW"/>
</dbReference>
<evidence type="ECO:0000313" key="5">
    <source>
        <dbReference type="EMBL" id="MBB0229318.1"/>
    </source>
</evidence>
<proteinExistence type="inferred from homology"/>
<organism evidence="5 6">
    <name type="scientific">Streptomyces calidiresistens</name>
    <dbReference type="NCBI Taxonomy" id="1485586"/>
    <lineage>
        <taxon>Bacteria</taxon>
        <taxon>Bacillati</taxon>
        <taxon>Actinomycetota</taxon>
        <taxon>Actinomycetes</taxon>
        <taxon>Kitasatosporales</taxon>
        <taxon>Streptomycetaceae</taxon>
        <taxon>Streptomyces</taxon>
    </lineage>
</organism>
<dbReference type="CDD" id="cd00118">
    <property type="entry name" value="LysM"/>
    <property type="match status" value="1"/>
</dbReference>
<reference evidence="6" key="1">
    <citation type="submission" date="2019-10" db="EMBL/GenBank/DDBJ databases">
        <title>Streptomyces sp. nov., a novel actinobacterium isolated from alkaline environment.</title>
        <authorList>
            <person name="Golinska P."/>
        </authorList>
    </citation>
    <scope>NUCLEOTIDE SEQUENCE [LARGE SCALE GENOMIC DNA]</scope>
    <source>
        <strain evidence="6">DSM 42108</strain>
    </source>
</reference>
<dbReference type="RefSeq" id="WP_182661700.1">
    <property type="nucleotide sequence ID" value="NZ_VKHS01000109.1"/>
</dbReference>
<dbReference type="CDD" id="cd13925">
    <property type="entry name" value="RPF"/>
    <property type="match status" value="1"/>
</dbReference>
<dbReference type="AlphaFoldDB" id="A0A7W3T1Y0"/>
<evidence type="ECO:0000256" key="1">
    <source>
        <dbReference type="ARBA" id="ARBA00010830"/>
    </source>
</evidence>
<feature type="domain" description="LysM" evidence="4">
    <location>
        <begin position="192"/>
        <end position="239"/>
    </location>
</feature>
<dbReference type="EMBL" id="VKHS01000109">
    <property type="protein sequence ID" value="MBB0229318.1"/>
    <property type="molecule type" value="Genomic_DNA"/>
</dbReference>
<dbReference type="PANTHER" id="PTHR34700">
    <property type="entry name" value="POTASSIUM BINDING PROTEIN KBP"/>
    <property type="match status" value="1"/>
</dbReference>
<dbReference type="InterPro" id="IPR018392">
    <property type="entry name" value="LysM"/>
</dbReference>
<dbReference type="SMART" id="SM00257">
    <property type="entry name" value="LysM"/>
    <property type="match status" value="1"/>
</dbReference>
<keyword evidence="2" id="KW-0378">Hydrolase</keyword>